<protein>
    <submittedName>
        <fullName evidence="3">Eukaryotic translation initiation factor 3 subunit H</fullName>
    </submittedName>
</protein>
<evidence type="ECO:0000313" key="4">
    <source>
        <dbReference type="Proteomes" id="UP000184267"/>
    </source>
</evidence>
<evidence type="ECO:0000313" key="3">
    <source>
        <dbReference type="EMBL" id="OJT03037.1"/>
    </source>
</evidence>
<organism evidence="3 4">
    <name type="scientific">Trametes pubescens</name>
    <name type="common">White-rot fungus</name>
    <dbReference type="NCBI Taxonomy" id="154538"/>
    <lineage>
        <taxon>Eukaryota</taxon>
        <taxon>Fungi</taxon>
        <taxon>Dikarya</taxon>
        <taxon>Basidiomycota</taxon>
        <taxon>Agaricomycotina</taxon>
        <taxon>Agaricomycetes</taxon>
        <taxon>Polyporales</taxon>
        <taxon>Polyporaceae</taxon>
        <taxon>Trametes</taxon>
    </lineage>
</organism>
<feature type="domain" description="JAB1/MPN/MOV34 metalloenzyme" evidence="1">
    <location>
        <begin position="109"/>
        <end position="206"/>
    </location>
</feature>
<dbReference type="EMBL" id="MNAD01001636">
    <property type="protein sequence ID" value="OJT03037.1"/>
    <property type="molecule type" value="Genomic_DNA"/>
</dbReference>
<dbReference type="STRING" id="154538.A0A1M2V666"/>
<name>A0A1M2V666_TRAPU</name>
<dbReference type="AlphaFoldDB" id="A0A1M2V666"/>
<keyword evidence="3" id="KW-0396">Initiation factor</keyword>
<dbReference type="GO" id="GO:0003743">
    <property type="term" value="F:translation initiation factor activity"/>
    <property type="evidence" value="ECO:0007669"/>
    <property type="project" value="UniProtKB-KW"/>
</dbReference>
<gene>
    <name evidence="3" type="ORF">TRAPUB_6380</name>
</gene>
<dbReference type="InterPro" id="IPR045810">
    <property type="entry name" value="eIF3h_C"/>
</dbReference>
<dbReference type="InterPro" id="IPR000555">
    <property type="entry name" value="JAMM/MPN+_dom"/>
</dbReference>
<dbReference type="OMA" id="WYQSTYF"/>
<keyword evidence="4" id="KW-1185">Reference proteome</keyword>
<dbReference type="Pfam" id="PF01398">
    <property type="entry name" value="JAB"/>
    <property type="match status" value="1"/>
</dbReference>
<proteinExistence type="predicted"/>
<keyword evidence="3" id="KW-0648">Protein biosynthesis</keyword>
<dbReference type="Gene3D" id="3.40.140.10">
    <property type="entry name" value="Cytidine Deaminase, domain 2"/>
    <property type="match status" value="1"/>
</dbReference>
<sequence length="385" mass="40598">MAATSMAAALAASLPAPQTAPTPSAPTYEAIPASMAQVIDIEAEIHITSVQLDAIVSSSRPFYELDTAAVPSAPGELLAANCLRRASQARGHLPGPVALDRHACPCAPAVSKIIKHAKEAPGSSAHGLLLGLDLDGTLEVSNSFPLPHHSNDEDDKSAKGIARYQGAMLRSLKEVQADDSVIGFYQGMTLGSFFNQTLVDTQAIHQERLRHGGIIIVHVPLKIRTNALVSTFLGTLAEASAPPAAQTNPALATSSAAIPPSYQVLNLGAANMPRNLELIVEALDNYKTEEGNLAYLHRQIAREKAKADSFIAKRKEENAARVAAGLAPAPEEDVSRLFKIPAEPNRLESMLLLGRIDAYGKSLEETASTGLVKMYAAKGNAGNGN</sequence>
<dbReference type="GO" id="GO:0008237">
    <property type="term" value="F:metallopeptidase activity"/>
    <property type="evidence" value="ECO:0007669"/>
    <property type="project" value="InterPro"/>
</dbReference>
<evidence type="ECO:0000259" key="2">
    <source>
        <dbReference type="Pfam" id="PF19445"/>
    </source>
</evidence>
<dbReference type="OrthoDB" id="10265695at2759"/>
<comment type="caution">
    <text evidence="3">The sequence shown here is derived from an EMBL/GenBank/DDBJ whole genome shotgun (WGS) entry which is preliminary data.</text>
</comment>
<accession>A0A1M2V666</accession>
<evidence type="ECO:0000259" key="1">
    <source>
        <dbReference type="Pfam" id="PF01398"/>
    </source>
</evidence>
<feature type="domain" description="eIF3h C-terminal" evidence="2">
    <location>
        <begin position="260"/>
        <end position="378"/>
    </location>
</feature>
<reference evidence="3 4" key="1">
    <citation type="submission" date="2016-10" db="EMBL/GenBank/DDBJ databases">
        <title>Genome sequence of the basidiomycete white-rot fungus Trametes pubescens.</title>
        <authorList>
            <person name="Makela M.R."/>
            <person name="Granchi Z."/>
            <person name="Peng M."/>
            <person name="De Vries R.P."/>
            <person name="Grigoriev I."/>
            <person name="Riley R."/>
            <person name="Hilden K."/>
        </authorList>
    </citation>
    <scope>NUCLEOTIDE SEQUENCE [LARGE SCALE GENOMIC DNA]</scope>
    <source>
        <strain evidence="3 4">FBCC735</strain>
    </source>
</reference>
<dbReference type="Proteomes" id="UP000184267">
    <property type="component" value="Unassembled WGS sequence"/>
</dbReference>
<dbReference type="Pfam" id="PF19445">
    <property type="entry name" value="eIF3h_C"/>
    <property type="match status" value="1"/>
</dbReference>